<reference evidence="2" key="1">
    <citation type="submission" date="2020-07" db="EMBL/GenBank/DDBJ databases">
        <title>Multicomponent nature underlies the extraordinary mechanical properties of spider dragline silk.</title>
        <authorList>
            <person name="Kono N."/>
            <person name="Nakamura H."/>
            <person name="Mori M."/>
            <person name="Yoshida Y."/>
            <person name="Ohtoshi R."/>
            <person name="Malay A.D."/>
            <person name="Moran D.A.P."/>
            <person name="Tomita M."/>
            <person name="Numata K."/>
            <person name="Arakawa K."/>
        </authorList>
    </citation>
    <scope>NUCLEOTIDE SEQUENCE</scope>
</reference>
<proteinExistence type="predicted"/>
<evidence type="ECO:0000256" key="1">
    <source>
        <dbReference type="SAM" id="MobiDB-lite"/>
    </source>
</evidence>
<feature type="region of interest" description="Disordered" evidence="1">
    <location>
        <begin position="24"/>
        <end position="73"/>
    </location>
</feature>
<comment type="caution">
    <text evidence="2">The sequence shown here is derived from an EMBL/GenBank/DDBJ whole genome shotgun (WGS) entry which is preliminary data.</text>
</comment>
<dbReference type="AlphaFoldDB" id="A0A8X6I245"/>
<gene>
    <name evidence="2" type="ORF">TNCT_229461</name>
</gene>
<evidence type="ECO:0000313" key="3">
    <source>
        <dbReference type="Proteomes" id="UP000887116"/>
    </source>
</evidence>
<feature type="compositionally biased region" description="Polar residues" evidence="1">
    <location>
        <begin position="38"/>
        <end position="48"/>
    </location>
</feature>
<dbReference type="EMBL" id="BMAO01009915">
    <property type="protein sequence ID" value="GFR34052.1"/>
    <property type="molecule type" value="Genomic_DNA"/>
</dbReference>
<feature type="non-terminal residue" evidence="2">
    <location>
        <position position="1"/>
    </location>
</feature>
<evidence type="ECO:0000313" key="2">
    <source>
        <dbReference type="EMBL" id="GFR34052.1"/>
    </source>
</evidence>
<sequence length="73" mass="7920">CARPIAVEPSLKSLVMRHIPELGIPFQPPSPSKVRTEAQINIQPSTLGGDSGTRDPINARRYDSPSLALKTNQ</sequence>
<keyword evidence="3" id="KW-1185">Reference proteome</keyword>
<name>A0A8X6I245_TRICU</name>
<organism evidence="2 3">
    <name type="scientific">Trichonephila clavata</name>
    <name type="common">Joro spider</name>
    <name type="synonym">Nephila clavata</name>
    <dbReference type="NCBI Taxonomy" id="2740835"/>
    <lineage>
        <taxon>Eukaryota</taxon>
        <taxon>Metazoa</taxon>
        <taxon>Ecdysozoa</taxon>
        <taxon>Arthropoda</taxon>
        <taxon>Chelicerata</taxon>
        <taxon>Arachnida</taxon>
        <taxon>Araneae</taxon>
        <taxon>Araneomorphae</taxon>
        <taxon>Entelegynae</taxon>
        <taxon>Araneoidea</taxon>
        <taxon>Nephilidae</taxon>
        <taxon>Trichonephila</taxon>
    </lineage>
</organism>
<accession>A0A8X6I245</accession>
<protein>
    <submittedName>
        <fullName evidence="2">Uncharacterized protein</fullName>
    </submittedName>
</protein>
<dbReference type="Proteomes" id="UP000887116">
    <property type="component" value="Unassembled WGS sequence"/>
</dbReference>